<keyword evidence="1" id="KW-1133">Transmembrane helix</keyword>
<feature type="transmembrane region" description="Helical" evidence="1">
    <location>
        <begin position="68"/>
        <end position="87"/>
    </location>
</feature>
<dbReference type="PANTHER" id="PTHR30199">
    <property type="entry name" value="MFS FAMILY TRANSPORTER, PREDICTED SUBSTRATE BENZOATE"/>
    <property type="match status" value="1"/>
</dbReference>
<evidence type="ECO:0000313" key="2">
    <source>
        <dbReference type="EMBL" id="PWE28964.1"/>
    </source>
</evidence>
<feature type="transmembrane region" description="Helical" evidence="1">
    <location>
        <begin position="141"/>
        <end position="158"/>
    </location>
</feature>
<feature type="transmembrane region" description="Helical" evidence="1">
    <location>
        <begin position="117"/>
        <end position="135"/>
    </location>
</feature>
<reference evidence="2 3" key="1">
    <citation type="submission" date="2018-05" db="EMBL/GenBank/DDBJ databases">
        <title>Pararhodobacter marina sp. nov., isolated from deep-sea water of the Indian Ocean.</title>
        <authorList>
            <person name="Lai Q.Sr."/>
            <person name="Liu X."/>
            <person name="Shao Z."/>
        </authorList>
    </citation>
    <scope>NUCLEOTIDE SEQUENCE [LARGE SCALE GENOMIC DNA]</scope>
    <source>
        <strain evidence="2 3">CIC4N-9</strain>
    </source>
</reference>
<protein>
    <recommendedName>
        <fullName evidence="4">Benzoate transporter</fullName>
    </recommendedName>
</protein>
<dbReference type="InterPro" id="IPR004711">
    <property type="entry name" value="Benzoate_Transporter"/>
</dbReference>
<feature type="transmembrane region" description="Helical" evidence="1">
    <location>
        <begin position="197"/>
        <end position="219"/>
    </location>
</feature>
<feature type="transmembrane region" description="Helical" evidence="1">
    <location>
        <begin position="287"/>
        <end position="309"/>
    </location>
</feature>
<comment type="caution">
    <text evidence="2">The sequence shown here is derived from an EMBL/GenBank/DDBJ whole genome shotgun (WGS) entry which is preliminary data.</text>
</comment>
<dbReference type="GeneID" id="94365044"/>
<dbReference type="Pfam" id="PF03594">
    <property type="entry name" value="BenE"/>
    <property type="match status" value="1"/>
</dbReference>
<feature type="transmembrane region" description="Helical" evidence="1">
    <location>
        <begin position="12"/>
        <end position="31"/>
    </location>
</feature>
<organism evidence="2 3">
    <name type="scientific">Pararhodobacter marinus</name>
    <dbReference type="NCBI Taxonomy" id="2184063"/>
    <lineage>
        <taxon>Bacteria</taxon>
        <taxon>Pseudomonadati</taxon>
        <taxon>Pseudomonadota</taxon>
        <taxon>Alphaproteobacteria</taxon>
        <taxon>Rhodobacterales</taxon>
        <taxon>Paracoccaceae</taxon>
        <taxon>Pararhodobacter</taxon>
    </lineage>
</organism>
<keyword evidence="1" id="KW-0472">Membrane</keyword>
<feature type="transmembrane region" description="Helical" evidence="1">
    <location>
        <begin position="43"/>
        <end position="61"/>
    </location>
</feature>
<evidence type="ECO:0000256" key="1">
    <source>
        <dbReference type="SAM" id="Phobius"/>
    </source>
</evidence>
<dbReference type="PANTHER" id="PTHR30199:SF0">
    <property type="entry name" value="INNER MEMBRANE PROTEIN YDCO"/>
    <property type="match status" value="1"/>
</dbReference>
<feature type="transmembrane region" description="Helical" evidence="1">
    <location>
        <begin position="240"/>
        <end position="267"/>
    </location>
</feature>
<feature type="transmembrane region" description="Helical" evidence="1">
    <location>
        <begin position="165"/>
        <end position="185"/>
    </location>
</feature>
<dbReference type="NCBIfam" id="TIGR00843">
    <property type="entry name" value="benE"/>
    <property type="match status" value="1"/>
</dbReference>
<keyword evidence="1" id="KW-0812">Transmembrane</keyword>
<evidence type="ECO:0008006" key="4">
    <source>
        <dbReference type="Google" id="ProtNLM"/>
    </source>
</evidence>
<feature type="transmembrane region" description="Helical" evidence="1">
    <location>
        <begin position="357"/>
        <end position="379"/>
    </location>
</feature>
<keyword evidence="3" id="KW-1185">Reference proteome</keyword>
<dbReference type="OrthoDB" id="9792424at2"/>
<evidence type="ECO:0000313" key="3">
    <source>
        <dbReference type="Proteomes" id="UP000244940"/>
    </source>
</evidence>
<dbReference type="GO" id="GO:0005886">
    <property type="term" value="C:plasma membrane"/>
    <property type="evidence" value="ECO:0007669"/>
    <property type="project" value="TreeGrafter"/>
</dbReference>
<dbReference type="EMBL" id="QEYD01000005">
    <property type="protein sequence ID" value="PWE28964.1"/>
    <property type="molecule type" value="Genomic_DNA"/>
</dbReference>
<dbReference type="AlphaFoldDB" id="A0A2U2CB04"/>
<name>A0A2U2CB04_9RHOB</name>
<sequence>MLPFKLSHVTAGFIAMLVGYTSSVAIIFQAIDRLGASAAQANSWMLVLGLGMGLSTLFLSLRTKMPVLTAWSTPGAALIALSAGLSLPEATGAFLFCALLLIATGLSGWFDRLARLVPDTLANAMLAGILFSFGMKIFDGIGTDAALVAVMAAVYLALKRWAPRYAIAAVFLAGLSYVALTGGFAGARLPLALAQPVFVMPDFSVPALIGLGLPLYLVTMSSQNMPGVVTLRGDGYEPDIGRAITVTGVTSLLLAPFGGYAFNLAAITAAICTGPEADDDPATRYKAAVFAGAFYVGVGLMGATVIGIFVILPPALVLTIAALALLGTIGNSLSAAMSARDDREAALVTFMTTASGVSLLGIGAPFWALVIGLTVRLALRRKSPGQAA</sequence>
<proteinExistence type="predicted"/>
<feature type="transmembrane region" description="Helical" evidence="1">
    <location>
        <begin position="93"/>
        <end position="110"/>
    </location>
</feature>
<dbReference type="Proteomes" id="UP000244940">
    <property type="component" value="Unassembled WGS sequence"/>
</dbReference>
<feature type="transmembrane region" description="Helical" evidence="1">
    <location>
        <begin position="316"/>
        <end position="337"/>
    </location>
</feature>
<dbReference type="GO" id="GO:0042925">
    <property type="term" value="F:benzoate transmembrane transporter activity"/>
    <property type="evidence" value="ECO:0007669"/>
    <property type="project" value="InterPro"/>
</dbReference>
<dbReference type="RefSeq" id="WP_109533013.1">
    <property type="nucleotide sequence ID" value="NZ_CAXPUO010000055.1"/>
</dbReference>
<gene>
    <name evidence="2" type="ORF">C4N9_09080</name>
</gene>
<accession>A0A2U2CB04</accession>